<dbReference type="GeneID" id="83211941"/>
<dbReference type="PANTHER" id="PTHR47338">
    <property type="entry name" value="ZN(II)2CYS6 TRANSCRIPTION FACTOR (EUROFUNG)-RELATED"/>
    <property type="match status" value="1"/>
</dbReference>
<dbReference type="CDD" id="cd00067">
    <property type="entry name" value="GAL4"/>
    <property type="match status" value="1"/>
</dbReference>
<reference evidence="8 9" key="1">
    <citation type="submission" date="2023-03" db="EMBL/GenBank/DDBJ databases">
        <title>Genome sequence of Lichtheimia ornata CBS 291.66.</title>
        <authorList>
            <person name="Mohabir J.T."/>
            <person name="Shea T.P."/>
            <person name="Kurbessoian T."/>
            <person name="Berby B."/>
            <person name="Fontaine J."/>
            <person name="Livny J."/>
            <person name="Gnirke A."/>
            <person name="Stajich J.E."/>
            <person name="Cuomo C.A."/>
        </authorList>
    </citation>
    <scope>NUCLEOTIDE SEQUENCE [LARGE SCALE GENOMIC DNA]</scope>
    <source>
        <strain evidence="8">CBS 291.66</strain>
    </source>
</reference>
<dbReference type="AlphaFoldDB" id="A0AAD7V6R7"/>
<dbReference type="CDD" id="cd12148">
    <property type="entry name" value="fungal_TF_MHR"/>
    <property type="match status" value="1"/>
</dbReference>
<evidence type="ECO:0000313" key="9">
    <source>
        <dbReference type="Proteomes" id="UP001234581"/>
    </source>
</evidence>
<dbReference type="Gene3D" id="4.10.240.10">
    <property type="entry name" value="Zn(2)-C6 fungal-type DNA-binding domain"/>
    <property type="match status" value="1"/>
</dbReference>
<dbReference type="InterPro" id="IPR001138">
    <property type="entry name" value="Zn2Cys6_DnaBD"/>
</dbReference>
<dbReference type="Pfam" id="PF00172">
    <property type="entry name" value="Zn_clus"/>
    <property type="match status" value="1"/>
</dbReference>
<dbReference type="Proteomes" id="UP001234581">
    <property type="component" value="Unassembled WGS sequence"/>
</dbReference>
<evidence type="ECO:0000256" key="2">
    <source>
        <dbReference type="ARBA" id="ARBA00022723"/>
    </source>
</evidence>
<dbReference type="InterPro" id="IPR050815">
    <property type="entry name" value="TF_fung"/>
</dbReference>
<dbReference type="GO" id="GO:0008270">
    <property type="term" value="F:zinc ion binding"/>
    <property type="evidence" value="ECO:0007669"/>
    <property type="project" value="InterPro"/>
</dbReference>
<keyword evidence="4" id="KW-0804">Transcription</keyword>
<evidence type="ECO:0000256" key="5">
    <source>
        <dbReference type="ARBA" id="ARBA00023242"/>
    </source>
</evidence>
<gene>
    <name evidence="8" type="ORF">O0I10_004528</name>
</gene>
<evidence type="ECO:0000259" key="7">
    <source>
        <dbReference type="PROSITE" id="PS50048"/>
    </source>
</evidence>
<evidence type="ECO:0000256" key="3">
    <source>
        <dbReference type="ARBA" id="ARBA00023015"/>
    </source>
</evidence>
<feature type="region of interest" description="Disordered" evidence="6">
    <location>
        <begin position="752"/>
        <end position="780"/>
    </location>
</feature>
<dbReference type="RefSeq" id="XP_058344464.1">
    <property type="nucleotide sequence ID" value="XM_058484587.1"/>
</dbReference>
<dbReference type="SMART" id="SM00066">
    <property type="entry name" value="GAL4"/>
    <property type="match status" value="1"/>
</dbReference>
<protein>
    <recommendedName>
        <fullName evidence="7">Zn(2)-C6 fungal-type domain-containing protein</fullName>
    </recommendedName>
</protein>
<sequence>MRSNKKVKPSQWTRSQDHIQTSFSLPLSLSFSPSPFVVLPEMAKTSSTPRKVSCLPCRLKKVKCDGQKPCHRCQQKHIECSYAKPAPVGRPPKNAVVNKLVLARSDAPAAYFSSTLCKEFIFEHISYGHPGTQGNYAPYLYDNNRKDNEPGIRIWVKSIYQQYFGGDNVATNAITARHDMDPSKLAGAVKMYDLLQHFTWTTSDVVNIVIRRFSRLTLLSYVEPAFTMCGLALDKTQDFFDGHQAPPINPLNSLPPQQALRLIECFFSIHPYSNLFNKTMLLQSYWTDSADPFLMTIIYGTTAYISQLLDGKPLSLWETSLSSSQRNPFLDYAYVLIDKANTEVSLSRYQAVVVLALFESQFGYTKRGMTLFALSYMMAARMGILDGTYKKRQMTDVEEELLLMTYWASYNMTVRGCIELDQVPREVIGKFSRSFPPASIHDSASYKFDRANGNLRMFKSYHYLVETYFTESVITQYSSRLFMYFPESDYNLFRVPQYINALSSHSTALSAPIIDIEQALKNVLINFESFIHDHKHEWSPLQVFSIESTCLLYKIHFSFLRLYVSTARLQPDNRLGLAPIATRSDRHTEDTLDLDDIDVIIRLHSVVPIAVEILDKMKVLLDNPANYCCHAEWLPHGLMASCLETSARILMLKYRRDPWDIKTYNHLKTMHKVTTYQIWIGWTAIQTIEKMLNDFFKTYPIAPVGEEHHVDNTTTRIIDDNNYPVDDNELAILTSTIQIPIEMYDFINNNNNSSSVENDSSSGGRSATPYSDGSPGEVLGFDTTMTTRENTRTLSMSLDPWRFAQRPRSEPQLVELEQEDTTWLDEMLQAGNDQQDSLNALLTGDNGLLNSLL</sequence>
<comment type="subcellular location">
    <subcellularLocation>
        <location evidence="1">Nucleus</location>
    </subcellularLocation>
</comment>
<dbReference type="EMBL" id="JARTCD010000017">
    <property type="protein sequence ID" value="KAJ8659551.1"/>
    <property type="molecule type" value="Genomic_DNA"/>
</dbReference>
<keyword evidence="5" id="KW-0539">Nucleus</keyword>
<keyword evidence="2" id="KW-0479">Metal-binding</keyword>
<dbReference type="PROSITE" id="PS00463">
    <property type="entry name" value="ZN2_CY6_FUNGAL_1"/>
    <property type="match status" value="1"/>
</dbReference>
<dbReference type="InterPro" id="IPR036864">
    <property type="entry name" value="Zn2-C6_fun-type_DNA-bd_sf"/>
</dbReference>
<keyword evidence="3" id="KW-0805">Transcription regulation</keyword>
<dbReference type="PANTHER" id="PTHR47338:SF5">
    <property type="entry name" value="ZN(II)2CYS6 TRANSCRIPTION FACTOR (EUROFUNG)"/>
    <property type="match status" value="1"/>
</dbReference>
<evidence type="ECO:0000256" key="1">
    <source>
        <dbReference type="ARBA" id="ARBA00004123"/>
    </source>
</evidence>
<dbReference type="GO" id="GO:0000981">
    <property type="term" value="F:DNA-binding transcription factor activity, RNA polymerase II-specific"/>
    <property type="evidence" value="ECO:0007669"/>
    <property type="project" value="InterPro"/>
</dbReference>
<evidence type="ECO:0000256" key="4">
    <source>
        <dbReference type="ARBA" id="ARBA00023163"/>
    </source>
</evidence>
<keyword evidence="9" id="KW-1185">Reference proteome</keyword>
<dbReference type="PROSITE" id="PS50048">
    <property type="entry name" value="ZN2_CY6_FUNGAL_2"/>
    <property type="match status" value="1"/>
</dbReference>
<accession>A0AAD7V6R7</accession>
<feature type="domain" description="Zn(2)-C6 fungal-type" evidence="7">
    <location>
        <begin position="53"/>
        <end position="82"/>
    </location>
</feature>
<organism evidence="8 9">
    <name type="scientific">Lichtheimia ornata</name>
    <dbReference type="NCBI Taxonomy" id="688661"/>
    <lineage>
        <taxon>Eukaryota</taxon>
        <taxon>Fungi</taxon>
        <taxon>Fungi incertae sedis</taxon>
        <taxon>Mucoromycota</taxon>
        <taxon>Mucoromycotina</taxon>
        <taxon>Mucoromycetes</taxon>
        <taxon>Mucorales</taxon>
        <taxon>Lichtheimiaceae</taxon>
        <taxon>Lichtheimia</taxon>
    </lineage>
</organism>
<dbReference type="GO" id="GO:0005634">
    <property type="term" value="C:nucleus"/>
    <property type="evidence" value="ECO:0007669"/>
    <property type="project" value="UniProtKB-SubCell"/>
</dbReference>
<evidence type="ECO:0000313" key="8">
    <source>
        <dbReference type="EMBL" id="KAJ8659551.1"/>
    </source>
</evidence>
<name>A0AAD7V6R7_9FUNG</name>
<evidence type="ECO:0000256" key="6">
    <source>
        <dbReference type="SAM" id="MobiDB-lite"/>
    </source>
</evidence>
<feature type="compositionally biased region" description="Low complexity" evidence="6">
    <location>
        <begin position="752"/>
        <end position="762"/>
    </location>
</feature>
<comment type="caution">
    <text evidence="8">The sequence shown here is derived from an EMBL/GenBank/DDBJ whole genome shotgun (WGS) entry which is preliminary data.</text>
</comment>
<proteinExistence type="predicted"/>
<dbReference type="SUPFAM" id="SSF57701">
    <property type="entry name" value="Zn2/Cys6 DNA-binding domain"/>
    <property type="match status" value="1"/>
</dbReference>